<reference evidence="3 4" key="1">
    <citation type="submission" date="2018-01" db="EMBL/GenBank/DDBJ databases">
        <title>The whole genome sequencing and assembly of Paenibacillus chitinolyticus KCCM 41400 strain.</title>
        <authorList>
            <person name="Kim J.-Y."/>
            <person name="Park M.-K."/>
            <person name="Lee Y.-J."/>
            <person name="Yi H."/>
            <person name="Bahn Y.-S."/>
            <person name="Kim J.F."/>
            <person name="Lee D.-W."/>
        </authorList>
    </citation>
    <scope>NUCLEOTIDE SEQUENCE [LARGE SCALE GENOMIC DNA]</scope>
    <source>
        <strain evidence="3 4">KCCM 41400</strain>
    </source>
</reference>
<gene>
    <name evidence="2" type="ORF">M5X16_13580</name>
    <name evidence="3" type="ORF">PC41400_20330</name>
</gene>
<name>A0A410WZJ3_9BACL</name>
<evidence type="ECO:0000313" key="2">
    <source>
        <dbReference type="EMBL" id="MCY9596807.1"/>
    </source>
</evidence>
<proteinExistence type="predicted"/>
<evidence type="ECO:0000313" key="5">
    <source>
        <dbReference type="Proteomes" id="UP001527202"/>
    </source>
</evidence>
<dbReference type="EMBL" id="JAMDMJ010000015">
    <property type="protein sequence ID" value="MCY9596807.1"/>
    <property type="molecule type" value="Genomic_DNA"/>
</dbReference>
<feature type="region of interest" description="Disordered" evidence="1">
    <location>
        <begin position="1"/>
        <end position="79"/>
    </location>
</feature>
<feature type="compositionally biased region" description="Basic and acidic residues" evidence="1">
    <location>
        <begin position="1"/>
        <end position="25"/>
    </location>
</feature>
<sequence>MTEPKKPSHELERQTQQKGNRDHPEQFPTENESLFDLHESEKNVDPIPLEDLNMEQKEEKDKTATKSDSSSPDKYHSGF</sequence>
<dbReference type="GeneID" id="95377142"/>
<protein>
    <submittedName>
        <fullName evidence="3">Uncharacterized protein</fullName>
    </submittedName>
</protein>
<feature type="compositionally biased region" description="Basic and acidic residues" evidence="1">
    <location>
        <begin position="35"/>
        <end position="44"/>
    </location>
</feature>
<dbReference type="Proteomes" id="UP001527202">
    <property type="component" value="Unassembled WGS sequence"/>
</dbReference>
<organism evidence="3 4">
    <name type="scientific">Paenibacillus chitinolyticus</name>
    <dbReference type="NCBI Taxonomy" id="79263"/>
    <lineage>
        <taxon>Bacteria</taxon>
        <taxon>Bacillati</taxon>
        <taxon>Bacillota</taxon>
        <taxon>Bacilli</taxon>
        <taxon>Bacillales</taxon>
        <taxon>Paenibacillaceae</taxon>
        <taxon>Paenibacillus</taxon>
    </lineage>
</organism>
<evidence type="ECO:0000313" key="4">
    <source>
        <dbReference type="Proteomes" id="UP000288943"/>
    </source>
</evidence>
<dbReference type="RefSeq" id="WP_042227257.1">
    <property type="nucleotide sequence ID" value="NZ_CP026520.1"/>
</dbReference>
<keyword evidence="5" id="KW-1185">Reference proteome</keyword>
<dbReference type="KEGG" id="pchi:PC41400_20330"/>
<dbReference type="Proteomes" id="UP000288943">
    <property type="component" value="Chromosome"/>
</dbReference>
<feature type="compositionally biased region" description="Basic and acidic residues" evidence="1">
    <location>
        <begin position="54"/>
        <end position="79"/>
    </location>
</feature>
<dbReference type="EMBL" id="CP026520">
    <property type="protein sequence ID" value="QAV19875.1"/>
    <property type="molecule type" value="Genomic_DNA"/>
</dbReference>
<evidence type="ECO:0000313" key="3">
    <source>
        <dbReference type="EMBL" id="QAV19875.1"/>
    </source>
</evidence>
<accession>A0A410WZJ3</accession>
<reference evidence="2 5" key="2">
    <citation type="submission" date="2022-05" db="EMBL/GenBank/DDBJ databases">
        <title>Genome Sequencing of Bee-Associated Microbes.</title>
        <authorList>
            <person name="Dunlap C."/>
        </authorList>
    </citation>
    <scope>NUCLEOTIDE SEQUENCE [LARGE SCALE GENOMIC DNA]</scope>
    <source>
        <strain evidence="2 5">NRRL B-23120</strain>
    </source>
</reference>
<dbReference type="OrthoDB" id="2454814at2"/>
<dbReference type="AlphaFoldDB" id="A0A410WZJ3"/>
<evidence type="ECO:0000256" key="1">
    <source>
        <dbReference type="SAM" id="MobiDB-lite"/>
    </source>
</evidence>